<dbReference type="EMBL" id="BMWP01000022">
    <property type="protein sequence ID" value="GGW42451.1"/>
    <property type="molecule type" value="Genomic_DNA"/>
</dbReference>
<reference evidence="11" key="1">
    <citation type="journal article" date="2014" name="Int. J. Syst. Evol. Microbiol.">
        <title>Complete genome sequence of Corynebacterium casei LMG S-19264T (=DSM 44701T), isolated from a smear-ripened cheese.</title>
        <authorList>
            <consortium name="US DOE Joint Genome Institute (JGI-PGF)"/>
            <person name="Walter F."/>
            <person name="Albersmeier A."/>
            <person name="Kalinowski J."/>
            <person name="Ruckert C."/>
        </authorList>
    </citation>
    <scope>NUCLEOTIDE SEQUENCE</scope>
    <source>
        <strain evidence="11">KCTC 12113</strain>
    </source>
</reference>
<dbReference type="PANTHER" id="PTHR30562">
    <property type="entry name" value="UVRC/OXIDOREDUCTASE"/>
    <property type="match status" value="1"/>
</dbReference>
<reference evidence="11" key="2">
    <citation type="submission" date="2020-09" db="EMBL/GenBank/DDBJ databases">
        <authorList>
            <person name="Sun Q."/>
            <person name="Kim S."/>
        </authorList>
    </citation>
    <scope>NUCLEOTIDE SEQUENCE</scope>
    <source>
        <strain evidence="11">KCTC 12113</strain>
    </source>
</reference>
<sequence length="293" mass="33798">MRQNIFNDYAKNASVHNHIDWNHFDRLPSRPGIYKFQDKAGHTVYVGKAKNIKKRVLSHFRCKSEKETLLCHDTYSIDFELTGNELVALLLEADLIKKLLPKYNTIQKHHRTAFHIVNHYNKAGILQLDIEIKPILNEPTEVFYTKGAAKSKLESLCEQHTLCPKFSGLQRGKGKCSNIKFPSCTGICSGDEEIYNYNERVYKAIDSLHQNASSYIILERGRSSYEQCVVLILEGVYRGFGYIDNSQQISHIDEILDLIQPRKNSYHTSSIITKYTKNNTKRVHYLTPENNKS</sequence>
<organism evidence="11 12">
    <name type="scientific">Arenibacter certesii</name>
    <dbReference type="NCBI Taxonomy" id="228955"/>
    <lineage>
        <taxon>Bacteria</taxon>
        <taxon>Pseudomonadati</taxon>
        <taxon>Bacteroidota</taxon>
        <taxon>Flavobacteriia</taxon>
        <taxon>Flavobacteriales</taxon>
        <taxon>Flavobacteriaceae</taxon>
        <taxon>Arenibacter</taxon>
    </lineage>
</organism>
<dbReference type="GO" id="GO:0006289">
    <property type="term" value="P:nucleotide-excision repair"/>
    <property type="evidence" value="ECO:0007669"/>
    <property type="project" value="InterPro"/>
</dbReference>
<dbReference type="Proteomes" id="UP000634668">
    <property type="component" value="Unassembled WGS sequence"/>
</dbReference>
<evidence type="ECO:0000256" key="7">
    <source>
        <dbReference type="ARBA" id="ARBA00040756"/>
    </source>
</evidence>
<dbReference type="InterPro" id="IPR050066">
    <property type="entry name" value="UvrABC_protein_C"/>
</dbReference>
<dbReference type="GO" id="GO:0009432">
    <property type="term" value="P:SOS response"/>
    <property type="evidence" value="ECO:0007669"/>
    <property type="project" value="UniProtKB-KW"/>
</dbReference>
<evidence type="ECO:0000259" key="10">
    <source>
        <dbReference type="PROSITE" id="PS50164"/>
    </source>
</evidence>
<dbReference type="InterPro" id="IPR047296">
    <property type="entry name" value="GIY-YIG_UvrC_Cho"/>
</dbReference>
<keyword evidence="1" id="KW-0227">DNA damage</keyword>
<dbReference type="Gene3D" id="3.40.1440.10">
    <property type="entry name" value="GIY-YIG endonuclease"/>
    <property type="match status" value="1"/>
</dbReference>
<keyword evidence="4" id="KW-0267">Excision nuclease</keyword>
<gene>
    <name evidence="11" type="ORF">GCM10007383_28760</name>
</gene>
<comment type="caution">
    <text evidence="11">The sequence shown here is derived from an EMBL/GenBank/DDBJ whole genome shotgun (WGS) entry which is preliminary data.</text>
</comment>
<evidence type="ECO:0000256" key="4">
    <source>
        <dbReference type="ARBA" id="ARBA00022881"/>
    </source>
</evidence>
<dbReference type="CDD" id="cd10434">
    <property type="entry name" value="GIY-YIG_UvrC_Cho"/>
    <property type="match status" value="1"/>
</dbReference>
<dbReference type="AlphaFoldDB" id="A0A918J114"/>
<evidence type="ECO:0000256" key="3">
    <source>
        <dbReference type="ARBA" id="ARBA00022801"/>
    </source>
</evidence>
<evidence type="ECO:0000256" key="2">
    <source>
        <dbReference type="ARBA" id="ARBA00022769"/>
    </source>
</evidence>
<dbReference type="InterPro" id="IPR000305">
    <property type="entry name" value="GIY-YIG_endonuc"/>
</dbReference>
<dbReference type="SMART" id="SM00465">
    <property type="entry name" value="GIYc"/>
    <property type="match status" value="1"/>
</dbReference>
<protein>
    <recommendedName>
        <fullName evidence="7">Excinuclease cho</fullName>
    </recommendedName>
    <alternativeName>
        <fullName evidence="9">Endonuclease cho</fullName>
    </alternativeName>
    <alternativeName>
        <fullName evidence="8">UvrC homolog protein</fullName>
    </alternativeName>
</protein>
<name>A0A918J114_9FLAO</name>
<dbReference type="GO" id="GO:0004518">
    <property type="term" value="F:nuclease activity"/>
    <property type="evidence" value="ECO:0007669"/>
    <property type="project" value="UniProtKB-KW"/>
</dbReference>
<dbReference type="Pfam" id="PF01541">
    <property type="entry name" value="GIY-YIG"/>
    <property type="match status" value="1"/>
</dbReference>
<evidence type="ECO:0000256" key="9">
    <source>
        <dbReference type="ARBA" id="ARBA00042732"/>
    </source>
</evidence>
<dbReference type="SUPFAM" id="SSF82771">
    <property type="entry name" value="GIY-YIG endonuclease"/>
    <property type="match status" value="1"/>
</dbReference>
<evidence type="ECO:0000313" key="11">
    <source>
        <dbReference type="EMBL" id="GGW42451.1"/>
    </source>
</evidence>
<evidence type="ECO:0000256" key="6">
    <source>
        <dbReference type="ARBA" id="ARBA00023236"/>
    </source>
</evidence>
<keyword evidence="6" id="KW-0742">SOS response</keyword>
<dbReference type="GO" id="GO:0009380">
    <property type="term" value="C:excinuclease repair complex"/>
    <property type="evidence" value="ECO:0007669"/>
    <property type="project" value="TreeGrafter"/>
</dbReference>
<keyword evidence="2" id="KW-0228">DNA excision</keyword>
<proteinExistence type="predicted"/>
<feature type="domain" description="GIY-YIG" evidence="10">
    <location>
        <begin position="29"/>
        <end position="105"/>
    </location>
</feature>
<dbReference type="PANTHER" id="PTHR30562:SF10">
    <property type="entry name" value="EXCINUCLEASE CHO"/>
    <property type="match status" value="1"/>
</dbReference>
<dbReference type="InterPro" id="IPR035901">
    <property type="entry name" value="GIY-YIG_endonuc_sf"/>
</dbReference>
<keyword evidence="5" id="KW-0234">DNA repair</keyword>
<evidence type="ECO:0000313" key="12">
    <source>
        <dbReference type="Proteomes" id="UP000634668"/>
    </source>
</evidence>
<evidence type="ECO:0000256" key="8">
    <source>
        <dbReference type="ARBA" id="ARBA00042138"/>
    </source>
</evidence>
<dbReference type="GO" id="GO:0016787">
    <property type="term" value="F:hydrolase activity"/>
    <property type="evidence" value="ECO:0007669"/>
    <property type="project" value="UniProtKB-KW"/>
</dbReference>
<evidence type="ECO:0000256" key="1">
    <source>
        <dbReference type="ARBA" id="ARBA00022763"/>
    </source>
</evidence>
<keyword evidence="3" id="KW-0378">Hydrolase</keyword>
<dbReference type="RefSeq" id="WP_051315642.1">
    <property type="nucleotide sequence ID" value="NZ_BMWP01000022.1"/>
</dbReference>
<evidence type="ECO:0000256" key="5">
    <source>
        <dbReference type="ARBA" id="ARBA00023204"/>
    </source>
</evidence>
<accession>A0A918J114</accession>
<dbReference type="PROSITE" id="PS50164">
    <property type="entry name" value="GIY_YIG"/>
    <property type="match status" value="1"/>
</dbReference>
<keyword evidence="12" id="KW-1185">Reference proteome</keyword>